<evidence type="ECO:0000313" key="3">
    <source>
        <dbReference type="Proteomes" id="UP000622547"/>
    </source>
</evidence>
<keyword evidence="3" id="KW-1185">Reference proteome</keyword>
<dbReference type="PANTHER" id="PTHR38048:SF2">
    <property type="entry name" value="HEMERYTHRIN-LIKE DOMAIN-CONTAINING PROTEIN"/>
    <property type="match status" value="1"/>
</dbReference>
<dbReference type="Gene3D" id="1.20.120.520">
    <property type="entry name" value="nmb1532 protein domain like"/>
    <property type="match status" value="1"/>
</dbReference>
<evidence type="ECO:0000313" key="2">
    <source>
        <dbReference type="EMBL" id="GII39552.1"/>
    </source>
</evidence>
<dbReference type="InterPro" id="IPR053206">
    <property type="entry name" value="Dimeric_xanthone_biosynth"/>
</dbReference>
<feature type="domain" description="Hemerythrin-like" evidence="1">
    <location>
        <begin position="17"/>
        <end position="163"/>
    </location>
</feature>
<name>A0A8J3U9I9_9ACTN</name>
<sequence>MTERKVSPGAPGEHLVRELAWVHDMVRQDLRTVQELAAKVASGAAVSQITTTIRSLQTRGPLWQLRVNCLQYCRFVHHHHESESAMLFPALRRADPSLGRTVDRLESDHKKVAVLLDTVEDLAKALGDGQNAGTRRQLANALTDLGTHLLEHLDFEEKSINPTLRKWRRWPWQ</sequence>
<accession>A0A8J3U9I9</accession>
<organism evidence="2 3">
    <name type="scientific">Planotetraspora phitsanulokensis</name>
    <dbReference type="NCBI Taxonomy" id="575192"/>
    <lineage>
        <taxon>Bacteria</taxon>
        <taxon>Bacillati</taxon>
        <taxon>Actinomycetota</taxon>
        <taxon>Actinomycetes</taxon>
        <taxon>Streptosporangiales</taxon>
        <taxon>Streptosporangiaceae</taxon>
        <taxon>Planotetraspora</taxon>
    </lineage>
</organism>
<protein>
    <recommendedName>
        <fullName evidence="1">Hemerythrin-like domain-containing protein</fullName>
    </recommendedName>
</protein>
<dbReference type="Pfam" id="PF01814">
    <property type="entry name" value="Hemerythrin"/>
    <property type="match status" value="1"/>
</dbReference>
<dbReference type="Proteomes" id="UP000622547">
    <property type="component" value="Unassembled WGS sequence"/>
</dbReference>
<reference evidence="2 3" key="1">
    <citation type="submission" date="2021-01" db="EMBL/GenBank/DDBJ databases">
        <title>Whole genome shotgun sequence of Planotetraspora phitsanulokensis NBRC 104273.</title>
        <authorList>
            <person name="Komaki H."/>
            <person name="Tamura T."/>
        </authorList>
    </citation>
    <scope>NUCLEOTIDE SEQUENCE [LARGE SCALE GENOMIC DNA]</scope>
    <source>
        <strain evidence="2 3">NBRC 104273</strain>
    </source>
</reference>
<evidence type="ECO:0000259" key="1">
    <source>
        <dbReference type="Pfam" id="PF01814"/>
    </source>
</evidence>
<dbReference type="EMBL" id="BOOP01000021">
    <property type="protein sequence ID" value="GII39552.1"/>
    <property type="molecule type" value="Genomic_DNA"/>
</dbReference>
<gene>
    <name evidence="2" type="ORF">Pph01_45550</name>
</gene>
<dbReference type="CDD" id="cd12108">
    <property type="entry name" value="Hr-like"/>
    <property type="match status" value="1"/>
</dbReference>
<dbReference type="AlphaFoldDB" id="A0A8J3U9I9"/>
<dbReference type="InterPro" id="IPR012312">
    <property type="entry name" value="Hemerythrin-like"/>
</dbReference>
<dbReference type="RefSeq" id="WP_204075140.1">
    <property type="nucleotide sequence ID" value="NZ_BAABHI010000032.1"/>
</dbReference>
<dbReference type="PANTHER" id="PTHR38048">
    <property type="entry name" value="EXPRESSED PROTEIN"/>
    <property type="match status" value="1"/>
</dbReference>
<proteinExistence type="predicted"/>
<comment type="caution">
    <text evidence="2">The sequence shown here is derived from an EMBL/GenBank/DDBJ whole genome shotgun (WGS) entry which is preliminary data.</text>
</comment>